<organism evidence="1 2">
    <name type="scientific">Pseudomonas fluorescens</name>
    <dbReference type="NCBI Taxonomy" id="294"/>
    <lineage>
        <taxon>Bacteria</taxon>
        <taxon>Pseudomonadati</taxon>
        <taxon>Pseudomonadota</taxon>
        <taxon>Gammaproteobacteria</taxon>
        <taxon>Pseudomonadales</taxon>
        <taxon>Pseudomonadaceae</taxon>
        <taxon>Pseudomonas</taxon>
    </lineage>
</organism>
<protein>
    <recommendedName>
        <fullName evidence="3">SnoaL-like domain-containing protein</fullName>
    </recommendedName>
</protein>
<dbReference type="PANTHER" id="PTHR38436">
    <property type="entry name" value="POLYKETIDE CYCLASE SNOAL-LIKE DOMAIN"/>
    <property type="match status" value="1"/>
</dbReference>
<evidence type="ECO:0008006" key="3">
    <source>
        <dbReference type="Google" id="ProtNLM"/>
    </source>
</evidence>
<dbReference type="InterPro" id="IPR009959">
    <property type="entry name" value="Cyclase_SnoaL-like"/>
</dbReference>
<sequence length="260" mass="30210">MNPQYRRIVEVYYLSLYSTRCDEAISNYLTSDYVEHQYTAGFSCAGLAKYVKQRVQAHPDHHVVIHHILGEADFIFLFVEEKLGNNHDVARAELFRLRGDRIAEHWGSHVIDEKNRKNVNGTFDGAQVNRNVEYAKQYVERFEALDLKGFNEQQLEAFFESRTLEYKQHSPKGADGLNGLVDLLANMKESSIKMTMQSKRVLVDGDFIMCHRLYDTEPKHPLVNRINTFDMFRINADGKAVEHWDVMEDVPSDELLAKMY</sequence>
<accession>A0A5E7CQT2</accession>
<name>A0A5E7CQT2_PSEFL</name>
<dbReference type="EMBL" id="CABVHW010000006">
    <property type="protein sequence ID" value="VVN97701.1"/>
    <property type="molecule type" value="Genomic_DNA"/>
</dbReference>
<dbReference type="Gene3D" id="3.10.450.50">
    <property type="match status" value="2"/>
</dbReference>
<dbReference type="RefSeq" id="WP_150764700.1">
    <property type="nucleotide sequence ID" value="NZ_CABVHW010000006.1"/>
</dbReference>
<evidence type="ECO:0000313" key="2">
    <source>
        <dbReference type="Proteomes" id="UP000381093"/>
    </source>
</evidence>
<dbReference type="PANTHER" id="PTHR38436:SF1">
    <property type="entry name" value="ESTER CYCLASE"/>
    <property type="match status" value="1"/>
</dbReference>
<reference evidence="1 2" key="1">
    <citation type="submission" date="2019-09" db="EMBL/GenBank/DDBJ databases">
        <authorList>
            <person name="Chandra G."/>
            <person name="Truman W A."/>
        </authorList>
    </citation>
    <scope>NUCLEOTIDE SEQUENCE [LARGE SCALE GENOMIC DNA]</scope>
    <source>
        <strain evidence="1">PS710</strain>
    </source>
</reference>
<dbReference type="AlphaFoldDB" id="A0A5E7CQT2"/>
<dbReference type="SUPFAM" id="SSF54427">
    <property type="entry name" value="NTF2-like"/>
    <property type="match status" value="2"/>
</dbReference>
<proteinExistence type="predicted"/>
<evidence type="ECO:0000313" key="1">
    <source>
        <dbReference type="EMBL" id="VVN97701.1"/>
    </source>
</evidence>
<dbReference type="InterPro" id="IPR032710">
    <property type="entry name" value="NTF2-like_dom_sf"/>
</dbReference>
<gene>
    <name evidence="1" type="ORF">PS710_02402</name>
</gene>
<dbReference type="Proteomes" id="UP000381093">
    <property type="component" value="Unassembled WGS sequence"/>
</dbReference>
<dbReference type="GO" id="GO:0030638">
    <property type="term" value="P:polyketide metabolic process"/>
    <property type="evidence" value="ECO:0007669"/>
    <property type="project" value="InterPro"/>
</dbReference>